<dbReference type="AlphaFoldDB" id="A0A6L6U9X1"/>
<evidence type="ECO:0000256" key="2">
    <source>
        <dbReference type="ARBA" id="ARBA00005336"/>
    </source>
</evidence>
<dbReference type="Gene3D" id="3.40.50.1700">
    <property type="entry name" value="Glycoside hydrolase family 3 C-terminal domain"/>
    <property type="match status" value="1"/>
</dbReference>
<dbReference type="InterPro" id="IPR013783">
    <property type="entry name" value="Ig-like_fold"/>
</dbReference>
<comment type="similarity">
    <text evidence="2">Belongs to the glycosyl hydrolase 3 family.</text>
</comment>
<dbReference type="EMBL" id="WOWS01000004">
    <property type="protein sequence ID" value="MUU79130.1"/>
    <property type="molecule type" value="Genomic_DNA"/>
</dbReference>
<dbReference type="Pfam" id="PF00933">
    <property type="entry name" value="Glyco_hydro_3"/>
    <property type="match status" value="1"/>
</dbReference>
<dbReference type="SMART" id="SM01217">
    <property type="entry name" value="Fn3_like"/>
    <property type="match status" value="1"/>
</dbReference>
<dbReference type="InterPro" id="IPR036962">
    <property type="entry name" value="Glyco_hydro_3_N_sf"/>
</dbReference>
<dbReference type="Pfam" id="PF01915">
    <property type="entry name" value="Glyco_hydro_3_C"/>
    <property type="match status" value="1"/>
</dbReference>
<comment type="caution">
    <text evidence="9">The sequence shown here is derived from an EMBL/GenBank/DDBJ whole genome shotgun (WGS) entry which is preliminary data.</text>
</comment>
<dbReference type="PRINTS" id="PR00133">
    <property type="entry name" value="GLHYDRLASE3"/>
</dbReference>
<dbReference type="InterPro" id="IPR017853">
    <property type="entry name" value="GH"/>
</dbReference>
<evidence type="ECO:0000256" key="5">
    <source>
        <dbReference type="ARBA" id="ARBA00022801"/>
    </source>
</evidence>
<keyword evidence="6" id="KW-0326">Glycosidase</keyword>
<dbReference type="Gene3D" id="2.60.40.10">
    <property type="entry name" value="Immunoglobulins"/>
    <property type="match status" value="1"/>
</dbReference>
<evidence type="ECO:0000259" key="8">
    <source>
        <dbReference type="SMART" id="SM01217"/>
    </source>
</evidence>
<evidence type="ECO:0000256" key="6">
    <source>
        <dbReference type="ARBA" id="ARBA00023295"/>
    </source>
</evidence>
<feature type="chain" id="PRO_5027089277" description="beta-glucosidase" evidence="7">
    <location>
        <begin position="19"/>
        <end position="756"/>
    </location>
</feature>
<dbReference type="PANTHER" id="PTHR30620:SF16">
    <property type="entry name" value="LYSOSOMAL BETA GLUCOSIDASE"/>
    <property type="match status" value="1"/>
</dbReference>
<name>A0A6L6U9X1_9FLAO</name>
<comment type="catalytic activity">
    <reaction evidence="1">
        <text>Hydrolysis of terminal, non-reducing beta-D-glucosyl residues with release of beta-D-glucose.</text>
        <dbReference type="EC" id="3.2.1.21"/>
    </reaction>
</comment>
<dbReference type="EC" id="3.2.1.21" evidence="3"/>
<dbReference type="InterPro" id="IPR026891">
    <property type="entry name" value="Fn3-like"/>
</dbReference>
<dbReference type="FunFam" id="3.20.20.300:FF:000005">
    <property type="entry name" value="Periplasmic beta-glucosidase"/>
    <property type="match status" value="1"/>
</dbReference>
<dbReference type="RefSeq" id="WP_157364201.1">
    <property type="nucleotide sequence ID" value="NZ_WOWS01000004.1"/>
</dbReference>
<dbReference type="Proteomes" id="UP000478208">
    <property type="component" value="Unassembled WGS sequence"/>
</dbReference>
<dbReference type="InterPro" id="IPR002772">
    <property type="entry name" value="Glyco_hydro_3_C"/>
</dbReference>
<gene>
    <name evidence="9" type="ORF">GN138_11795</name>
</gene>
<feature type="signal peptide" evidence="7">
    <location>
        <begin position="1"/>
        <end position="18"/>
    </location>
</feature>
<keyword evidence="10" id="KW-1185">Reference proteome</keyword>
<accession>A0A6L6U9X1</accession>
<dbReference type="GO" id="GO:0009251">
    <property type="term" value="P:glucan catabolic process"/>
    <property type="evidence" value="ECO:0007669"/>
    <property type="project" value="TreeGrafter"/>
</dbReference>
<organism evidence="9 10">
    <name type="scientific">Winogradskyella endarachnes</name>
    <dbReference type="NCBI Taxonomy" id="2681965"/>
    <lineage>
        <taxon>Bacteria</taxon>
        <taxon>Pseudomonadati</taxon>
        <taxon>Bacteroidota</taxon>
        <taxon>Flavobacteriia</taxon>
        <taxon>Flavobacteriales</taxon>
        <taxon>Flavobacteriaceae</taxon>
        <taxon>Winogradskyella</taxon>
    </lineage>
</organism>
<dbReference type="SUPFAM" id="SSF51445">
    <property type="entry name" value="(Trans)glycosidases"/>
    <property type="match status" value="1"/>
</dbReference>
<dbReference type="GO" id="GO:0008422">
    <property type="term" value="F:beta-glucosidase activity"/>
    <property type="evidence" value="ECO:0007669"/>
    <property type="project" value="UniProtKB-EC"/>
</dbReference>
<dbReference type="PANTHER" id="PTHR30620">
    <property type="entry name" value="PERIPLASMIC BETA-GLUCOSIDASE-RELATED"/>
    <property type="match status" value="1"/>
</dbReference>
<dbReference type="SUPFAM" id="SSF52279">
    <property type="entry name" value="Beta-D-glucan exohydrolase, C-terminal domain"/>
    <property type="match status" value="1"/>
</dbReference>
<dbReference type="InterPro" id="IPR001764">
    <property type="entry name" value="Glyco_hydro_3_N"/>
</dbReference>
<dbReference type="FunFam" id="2.60.40.10:FF:000495">
    <property type="entry name" value="Periplasmic beta-glucosidase"/>
    <property type="match status" value="1"/>
</dbReference>
<evidence type="ECO:0000256" key="3">
    <source>
        <dbReference type="ARBA" id="ARBA00012744"/>
    </source>
</evidence>
<dbReference type="Pfam" id="PF14310">
    <property type="entry name" value="Fn3-like"/>
    <property type="match status" value="1"/>
</dbReference>
<keyword evidence="4 7" id="KW-0732">Signal</keyword>
<dbReference type="InterPro" id="IPR051915">
    <property type="entry name" value="Cellulose_Degrad_GH3"/>
</dbReference>
<evidence type="ECO:0000256" key="4">
    <source>
        <dbReference type="ARBA" id="ARBA00022729"/>
    </source>
</evidence>
<evidence type="ECO:0000313" key="9">
    <source>
        <dbReference type="EMBL" id="MUU79130.1"/>
    </source>
</evidence>
<reference evidence="9 10" key="1">
    <citation type="submission" date="2019-12" db="EMBL/GenBank/DDBJ databases">
        <authorList>
            <person name="Li J."/>
        </authorList>
    </citation>
    <scope>NUCLEOTIDE SEQUENCE [LARGE SCALE GENOMIC DNA]</scope>
    <source>
        <strain evidence="9 10">HL2-2</strain>
    </source>
</reference>
<evidence type="ECO:0000313" key="10">
    <source>
        <dbReference type="Proteomes" id="UP000478208"/>
    </source>
</evidence>
<dbReference type="Gene3D" id="3.20.20.300">
    <property type="entry name" value="Glycoside hydrolase, family 3, N-terminal domain"/>
    <property type="match status" value="1"/>
</dbReference>
<proteinExistence type="inferred from homology"/>
<feature type="domain" description="Fibronectin type III-like" evidence="8">
    <location>
        <begin position="676"/>
        <end position="745"/>
    </location>
</feature>
<dbReference type="InterPro" id="IPR036881">
    <property type="entry name" value="Glyco_hydro_3_C_sf"/>
</dbReference>
<protein>
    <recommendedName>
        <fullName evidence="3">beta-glucosidase</fullName>
        <ecNumber evidence="3">3.2.1.21</ecNumber>
    </recommendedName>
</protein>
<sequence length="756" mass="83415">MKLSLKTLTLLFIFICFSACSNKESQSESRSSEEDKIESQIEDILSKMTLQEKIGQTNLRGTSSRVKGELPEELKTAVRNGEIGAFLNVMNLDYVKELQRIAVEESPNGIPLIFARDVIHGFKTVFPIPLGMAASWDAEVARKSSEIAAFEASSAGIRWTFAPMLDIARDSRWGRIAESPGEDPYLASILGKAYIEGFQSDDLSNPTTMAACAKHYIGYGAAIGGRDYNTVNISEPLLRNVYLPPFKSALDAGAATVMSSFNEINGIPATGNEYLLKDVLRDELNFDGFVVSDWDSTKEMIAHGYARDDKHAAELSANAGLDMEMNSKVYENHLKELIDEGKVSLKQLDEFVKHILRIKLRLNLFEKPYIPENHTGNLYAEAHLKEAKKAAVKSTVLLKNESILPLAKDTKVAVIGPLANKPHEQLGTWTFDGDKTHTVTPVDAFKKSEVNFQFVEGLTYSRDKSTNGFEEAIKAVNNADVILFFGGEEAILSGEAHSRANIDLPGAQTELLKALAQTGKPIVLIIMAGRPITITNIIDDVDAVLMAWHPGTMGGEALHDIIFGRSEPQGRLPVSWPKAAGQLPYFYNHKNTGRPAEVDQFVQMDSIPIGVWQSSLGNDSHYLDIGYTPHFPFGYGLSYTDFEYEDISVSKDTISFNEDITIKAYVKNTGKTSGKEIVQLYIQDVVGSITRPIRELKGFKHVSLKPGEIKEVSFTISSVDLKFTNSKLINNAEEGAFNVWIAPNAASGLKTSFYLK</sequence>
<evidence type="ECO:0000256" key="7">
    <source>
        <dbReference type="SAM" id="SignalP"/>
    </source>
</evidence>
<evidence type="ECO:0000256" key="1">
    <source>
        <dbReference type="ARBA" id="ARBA00000448"/>
    </source>
</evidence>
<keyword evidence="5 9" id="KW-0378">Hydrolase</keyword>